<keyword evidence="1" id="KW-0547">Nucleotide-binding</keyword>
<dbReference type="EMBL" id="JPQZ01000001">
    <property type="protein sequence ID" value="KKO76700.1"/>
    <property type="molecule type" value="Genomic_DNA"/>
</dbReference>
<dbReference type="InterPro" id="IPR030379">
    <property type="entry name" value="G_SEPTIN_dom"/>
</dbReference>
<dbReference type="AlphaFoldDB" id="A0A0F9WJJ2"/>
<keyword evidence="5" id="KW-1185">Reference proteome</keyword>
<evidence type="ECO:0000259" key="3">
    <source>
        <dbReference type="PROSITE" id="PS51719"/>
    </source>
</evidence>
<evidence type="ECO:0000313" key="4">
    <source>
        <dbReference type="EMBL" id="KKO76700.1"/>
    </source>
</evidence>
<evidence type="ECO:0000256" key="2">
    <source>
        <dbReference type="ARBA" id="ARBA00023134"/>
    </source>
</evidence>
<sequence length="268" mass="30854">MMLKRKNRRFSIMACGYKGSGKSSFFNTLFNNIIVPVQNSTDINLYMLNVDCEGVTQKISLIDTPGFGSEICDTDLQNNIVNFIKVQFDNFIDEESKIRRNPSYEDPRIHCMLYFIPSTCKGLKENDIQFLKRVHHLVNVIPVISKADGLIEAEKTKLKCLINEQLQNNEIKVFDFEHSDYYEKIDSQESINKYMPFTIISSDMADGVTRERRFSWGTVEVDNAEHCDFAILKEILLGTHLNILIDYTGSELYETYRAGVLENKISAQ</sequence>
<evidence type="ECO:0000313" key="5">
    <source>
        <dbReference type="Proteomes" id="UP000034350"/>
    </source>
</evidence>
<feature type="domain" description="Septin-type G" evidence="3">
    <location>
        <begin position="6"/>
        <end position="263"/>
    </location>
</feature>
<keyword evidence="2" id="KW-0342">GTP-binding</keyword>
<evidence type="ECO:0000256" key="1">
    <source>
        <dbReference type="ARBA" id="ARBA00022741"/>
    </source>
</evidence>
<dbReference type="PANTHER" id="PTHR18884">
    <property type="entry name" value="SEPTIN"/>
    <property type="match status" value="1"/>
</dbReference>
<dbReference type="VEuPathDB" id="MicrosporidiaDB:G9O61_00g019530"/>
<dbReference type="InterPro" id="IPR016491">
    <property type="entry name" value="Septin"/>
</dbReference>
<protein>
    <submittedName>
        <fullName evidence="4">Septin</fullName>
    </submittedName>
</protein>
<dbReference type="InterPro" id="IPR027417">
    <property type="entry name" value="P-loop_NTPase"/>
</dbReference>
<dbReference type="Gene3D" id="3.40.50.300">
    <property type="entry name" value="P-loop containing nucleotide triphosphate hydrolases"/>
    <property type="match status" value="1"/>
</dbReference>
<accession>A0A0F9WJJ2</accession>
<dbReference type="PROSITE" id="PS51719">
    <property type="entry name" value="G_SEPTIN"/>
    <property type="match status" value="1"/>
</dbReference>
<organism evidence="4 5">
    <name type="scientific">Vairimorpha ceranae</name>
    <dbReference type="NCBI Taxonomy" id="40302"/>
    <lineage>
        <taxon>Eukaryota</taxon>
        <taxon>Fungi</taxon>
        <taxon>Fungi incertae sedis</taxon>
        <taxon>Microsporidia</taxon>
        <taxon>Nosematidae</taxon>
        <taxon>Vairimorpha</taxon>
    </lineage>
</organism>
<dbReference type="RefSeq" id="XP_024332442.1">
    <property type="nucleotide sequence ID" value="XM_024473589.1"/>
</dbReference>
<name>A0A0F9WJJ2_9MICR</name>
<dbReference type="GO" id="GO:0005525">
    <property type="term" value="F:GTP binding"/>
    <property type="evidence" value="ECO:0007669"/>
    <property type="project" value="UniProtKB-KW"/>
</dbReference>
<dbReference type="GO" id="GO:0032156">
    <property type="term" value="C:septin cytoskeleton"/>
    <property type="evidence" value="ECO:0007669"/>
    <property type="project" value="UniProtKB-ARBA"/>
</dbReference>
<dbReference type="VEuPathDB" id="MicrosporidiaDB:NCER_102268"/>
<dbReference type="Proteomes" id="UP000034350">
    <property type="component" value="Unassembled WGS sequence"/>
</dbReference>
<dbReference type="GO" id="GO:0005938">
    <property type="term" value="C:cell cortex"/>
    <property type="evidence" value="ECO:0007669"/>
    <property type="project" value="UniProtKB-ARBA"/>
</dbReference>
<comment type="caution">
    <text evidence="4">The sequence shown here is derived from an EMBL/GenBank/DDBJ whole genome shotgun (WGS) entry which is preliminary data.</text>
</comment>
<dbReference type="SUPFAM" id="SSF52540">
    <property type="entry name" value="P-loop containing nucleoside triphosphate hydrolases"/>
    <property type="match status" value="1"/>
</dbReference>
<dbReference type="Pfam" id="PF00735">
    <property type="entry name" value="Septin"/>
    <property type="match status" value="1"/>
</dbReference>
<dbReference type="OrthoDB" id="416553at2759"/>
<reference evidence="4 5" key="1">
    <citation type="journal article" date="2015" name="Environ. Microbiol.">
        <title>Genome analyses suggest the presence of polyploidy and recent human-driven expansions in eight global populations of the honeybee pathogen Nosema ceranae.</title>
        <authorList>
            <person name="Pelin A."/>
            <person name="Selman M."/>
            <person name="Aris-Brosou S."/>
            <person name="Farinelli L."/>
            <person name="Corradi N."/>
        </authorList>
    </citation>
    <scope>NUCLEOTIDE SEQUENCE [LARGE SCALE GENOMIC DNA]</scope>
    <source>
        <strain evidence="4 5">PA08 1199</strain>
    </source>
</reference>
<dbReference type="PIRSF" id="PIRSF006698">
    <property type="entry name" value="Septin"/>
    <property type="match status" value="1"/>
</dbReference>
<gene>
    <name evidence="4" type="ORF">AAJ76_1000142585</name>
</gene>
<dbReference type="VEuPathDB" id="MicrosporidiaDB:AAJ76_1000142585"/>
<proteinExistence type="predicted"/>
<dbReference type="GeneID" id="36318483"/>